<dbReference type="Proteomes" id="UP000585665">
    <property type="component" value="Unassembled WGS sequence"/>
</dbReference>
<evidence type="ECO:0000256" key="1">
    <source>
        <dbReference type="ARBA" id="ARBA00001946"/>
    </source>
</evidence>
<gene>
    <name evidence="4" type="ORF">HUK82_12325</name>
</gene>
<comment type="caution">
    <text evidence="4">The sequence shown here is derived from an EMBL/GenBank/DDBJ whole genome shotgun (WGS) entry which is preliminary data.</text>
</comment>
<feature type="domain" description="Nudix hydrolase" evidence="3">
    <location>
        <begin position="3"/>
        <end position="134"/>
    </location>
</feature>
<dbReference type="PROSITE" id="PS00893">
    <property type="entry name" value="NUDIX_BOX"/>
    <property type="match status" value="1"/>
</dbReference>
<organism evidence="4 5">
    <name type="scientific">Ameyamaea chiangmaiensis</name>
    <dbReference type="NCBI Taxonomy" id="442969"/>
    <lineage>
        <taxon>Bacteria</taxon>
        <taxon>Pseudomonadati</taxon>
        <taxon>Pseudomonadota</taxon>
        <taxon>Alphaproteobacteria</taxon>
        <taxon>Acetobacterales</taxon>
        <taxon>Acetobacteraceae</taxon>
        <taxon>Ameyamaea</taxon>
    </lineage>
</organism>
<dbReference type="InterPro" id="IPR020084">
    <property type="entry name" value="NUDIX_hydrolase_CS"/>
</dbReference>
<protein>
    <submittedName>
        <fullName evidence="4">NUDIX domain-containing protein</fullName>
    </submittedName>
</protein>
<dbReference type="Gene3D" id="3.90.79.10">
    <property type="entry name" value="Nucleoside Triphosphate Pyrophosphohydrolase"/>
    <property type="match status" value="1"/>
</dbReference>
<dbReference type="SUPFAM" id="SSF55811">
    <property type="entry name" value="Nudix"/>
    <property type="match status" value="1"/>
</dbReference>
<keyword evidence="2" id="KW-0378">Hydrolase</keyword>
<proteinExistence type="predicted"/>
<evidence type="ECO:0000256" key="2">
    <source>
        <dbReference type="ARBA" id="ARBA00022801"/>
    </source>
</evidence>
<dbReference type="PROSITE" id="PS51462">
    <property type="entry name" value="NUDIX"/>
    <property type="match status" value="1"/>
</dbReference>
<dbReference type="GO" id="GO:0016787">
    <property type="term" value="F:hydrolase activity"/>
    <property type="evidence" value="ECO:0007669"/>
    <property type="project" value="UniProtKB-KW"/>
</dbReference>
<comment type="cofactor">
    <cofactor evidence="1">
        <name>Mg(2+)</name>
        <dbReference type="ChEBI" id="CHEBI:18420"/>
    </cofactor>
</comment>
<dbReference type="InterPro" id="IPR000086">
    <property type="entry name" value="NUDIX_hydrolase_dom"/>
</dbReference>
<evidence type="ECO:0000259" key="3">
    <source>
        <dbReference type="PROSITE" id="PS51462"/>
    </source>
</evidence>
<evidence type="ECO:0000313" key="5">
    <source>
        <dbReference type="Proteomes" id="UP000585665"/>
    </source>
</evidence>
<dbReference type="EMBL" id="JABXXR010000115">
    <property type="protein sequence ID" value="NVN41343.1"/>
    <property type="molecule type" value="Genomic_DNA"/>
</dbReference>
<dbReference type="AlphaFoldDB" id="A0A850PEQ9"/>
<dbReference type="CDD" id="cd04690">
    <property type="entry name" value="NUDIX_Hydrolase"/>
    <property type="match status" value="1"/>
</dbReference>
<reference evidence="4 5" key="1">
    <citation type="submission" date="2020-06" db="EMBL/GenBank/DDBJ databases">
        <title>Description of novel acetic acid bacteria.</title>
        <authorList>
            <person name="Sombolestani A."/>
        </authorList>
    </citation>
    <scope>NUCLEOTIDE SEQUENCE [LARGE SCALE GENOMIC DNA]</scope>
    <source>
        <strain evidence="4 5">LMG 27010</strain>
    </source>
</reference>
<dbReference type="Pfam" id="PF00293">
    <property type="entry name" value="NUDIX"/>
    <property type="match status" value="1"/>
</dbReference>
<evidence type="ECO:0000313" key="4">
    <source>
        <dbReference type="EMBL" id="NVN41343.1"/>
    </source>
</evidence>
<dbReference type="InterPro" id="IPR015797">
    <property type="entry name" value="NUDIX_hydrolase-like_dom_sf"/>
</dbReference>
<dbReference type="PANTHER" id="PTHR43046:SF2">
    <property type="entry name" value="8-OXO-DGTP DIPHOSPHATASE-RELATED"/>
    <property type="match status" value="1"/>
</dbReference>
<accession>A0A850PEQ9</accession>
<sequence>MNGVITIVAGVLRRPDGAILLVRKKGTVWFMLPGGKREATEHDLETLRRELAEELGFRNVSINGLLGRFDAPAANEPGCCVAACVYSVAVTDEPTPLAEIAELVWVHPARPEWASLAIAPLVAGPLHAVMSGAQFG</sequence>
<keyword evidence="5" id="KW-1185">Reference proteome</keyword>
<name>A0A850PEQ9_9PROT</name>
<dbReference type="PANTHER" id="PTHR43046">
    <property type="entry name" value="GDP-MANNOSE MANNOSYL HYDROLASE"/>
    <property type="match status" value="1"/>
</dbReference>